<keyword evidence="2" id="KW-0812">Transmembrane</keyword>
<feature type="region of interest" description="Disordered" evidence="1">
    <location>
        <begin position="162"/>
        <end position="207"/>
    </location>
</feature>
<evidence type="ECO:0000256" key="1">
    <source>
        <dbReference type="SAM" id="MobiDB-lite"/>
    </source>
</evidence>
<feature type="compositionally biased region" description="Basic and acidic residues" evidence="1">
    <location>
        <begin position="197"/>
        <end position="206"/>
    </location>
</feature>
<dbReference type="eggNOG" id="ENOG502QY5V">
    <property type="taxonomic scope" value="Eukaryota"/>
</dbReference>
<dbReference type="HOGENOM" id="CLU_371381_0_0_1"/>
<feature type="region of interest" description="Disordered" evidence="1">
    <location>
        <begin position="481"/>
        <end position="517"/>
    </location>
</feature>
<evidence type="ECO:0000256" key="2">
    <source>
        <dbReference type="SAM" id="Phobius"/>
    </source>
</evidence>
<evidence type="ECO:0000313" key="4">
    <source>
        <dbReference type="Proteomes" id="UP000002866"/>
    </source>
</evidence>
<feature type="compositionally biased region" description="Basic and acidic residues" evidence="1">
    <location>
        <begin position="496"/>
        <end position="505"/>
    </location>
</feature>
<keyword evidence="2" id="KW-1133">Transmembrane helix</keyword>
<dbReference type="KEGG" id="tbl:TBLA_0E02090"/>
<dbReference type="OrthoDB" id="4061233at2759"/>
<feature type="compositionally biased region" description="Acidic residues" evidence="1">
    <location>
        <begin position="187"/>
        <end position="196"/>
    </location>
</feature>
<reference evidence="3 4" key="1">
    <citation type="journal article" date="2011" name="Proc. Natl. Acad. Sci. U.S.A.">
        <title>Evolutionary erosion of yeast sex chromosomes by mating-type switching accidents.</title>
        <authorList>
            <person name="Gordon J.L."/>
            <person name="Armisen D."/>
            <person name="Proux-Wera E."/>
            <person name="Oheigeartaigh S.S."/>
            <person name="Byrne K.P."/>
            <person name="Wolfe K.H."/>
        </authorList>
    </citation>
    <scope>NUCLEOTIDE SEQUENCE [LARGE SCALE GENOMIC DNA]</scope>
    <source>
        <strain evidence="4">ATCC 34711 / CBS 6284 / DSM 70876 / NBRC 10599 / NRRL Y-10934 / UCD 77-7</strain>
    </source>
</reference>
<dbReference type="RefSeq" id="XP_004180781.1">
    <property type="nucleotide sequence ID" value="XM_004180733.1"/>
</dbReference>
<protein>
    <recommendedName>
        <fullName evidence="5">Autophagy-related protein 32</fullName>
    </recommendedName>
</protein>
<feature type="compositionally biased region" description="Low complexity" evidence="1">
    <location>
        <begin position="162"/>
        <end position="186"/>
    </location>
</feature>
<accession>I2H4G0</accession>
<dbReference type="InParanoid" id="I2H4G0"/>
<name>I2H4G0_HENB6</name>
<feature type="region of interest" description="Disordered" evidence="1">
    <location>
        <begin position="1"/>
        <end position="23"/>
    </location>
</feature>
<evidence type="ECO:0000313" key="3">
    <source>
        <dbReference type="EMBL" id="CCH61262.1"/>
    </source>
</evidence>
<gene>
    <name evidence="3" type="primary">TBLA0E02090</name>
    <name evidence="3" type="ORF">TBLA_0E02090</name>
</gene>
<feature type="region of interest" description="Disordered" evidence="1">
    <location>
        <begin position="530"/>
        <end position="575"/>
    </location>
</feature>
<dbReference type="CDD" id="cd19929">
    <property type="entry name" value="psREC_Atg32"/>
    <property type="match status" value="1"/>
</dbReference>
<dbReference type="Proteomes" id="UP000002866">
    <property type="component" value="Chromosome 5"/>
</dbReference>
<feature type="compositionally biased region" description="Low complexity" evidence="1">
    <location>
        <begin position="483"/>
        <end position="494"/>
    </location>
</feature>
<proteinExistence type="predicted"/>
<dbReference type="EMBL" id="HE806320">
    <property type="protein sequence ID" value="CCH61262.1"/>
    <property type="molecule type" value="Genomic_DNA"/>
</dbReference>
<keyword evidence="2" id="KW-0472">Membrane</keyword>
<feature type="compositionally biased region" description="Polar residues" evidence="1">
    <location>
        <begin position="1"/>
        <end position="19"/>
    </location>
</feature>
<keyword evidence="4" id="KW-1185">Reference proteome</keyword>
<feature type="compositionally biased region" description="Polar residues" evidence="1">
    <location>
        <begin position="553"/>
        <end position="563"/>
    </location>
</feature>
<evidence type="ECO:0008006" key="5">
    <source>
        <dbReference type="Google" id="ProtNLM"/>
    </source>
</evidence>
<sequence length="749" mass="84608">MTEQLDANATGKSNSSSGSMDYDKRGFLDPHFSLIELLENAKYSLQENSNEATVTNVLQPDNPTSPLNEIRLELSGMNVDDINSENQESSELSQSLSNSWQRIQTPDYSPLDVKDSNSINNINNNTVGILSSTDSSEEEQDNISLNTYLRVNSAVKEDSSFINPNNNIISLSPTPANGTKKNGTTDYNDDDDDDDEINSKNKDTPKAKNLFNMKTSKYYPKYRTFTPNDTRLSHMQHSNSNLHISMNNSINNNNFDSSMTSSKDTLTTSFLEIFKDNSNSNSKNLNNEFNNDIDLKIKHLVLSNSLDNDDQSNSTITNSYNNLNLTKSMTSSSNSFIMPKLSWTNTFRKFRILILGSNQNLTFYQNIPTSYKYLFELPPNNFDYNFKHYAGIAIVIHDLTDFKSILNKIDKYSMNKKPIIPICEKGQINEVKNILKPYIKTKDLSLLYPPIVGTNRDGMNTLYLHLNDLSKNVELEITRDKSNNNINNNNNSINGDGRHLHHNDYESNSGDDEADNFDILQSPNFSANLKRRVKKSKLSTSSSNSVLKDSRVTTKNMRISSSTNRKEDVSSAKKKKRKTIEQLKCYATVEDFPKNSWKTNNNQNTYTKKLKKIIYWTVSLSVGVGLGFCLSYYASTIFSNISESISKGINTLISESVTPTVSDTPIPSPTTYSMEENLSTTCHYVGEKVKETFSNSLFLLKTTLRNLNWTTKQIWNSPQGLNGVDQILPSKYNFYEDPAMILALGFVLL</sequence>
<feature type="compositionally biased region" description="Low complexity" evidence="1">
    <location>
        <begin position="538"/>
        <end position="547"/>
    </location>
</feature>
<dbReference type="GeneID" id="14496335"/>
<organism evidence="3 4">
    <name type="scientific">Henningerozyma blattae (strain ATCC 34711 / CBS 6284 / DSM 70876 / NBRC 10599 / NRRL Y-10934 / UCD 77-7)</name>
    <name type="common">Yeast</name>
    <name type="synonym">Tetrapisispora blattae</name>
    <dbReference type="NCBI Taxonomy" id="1071380"/>
    <lineage>
        <taxon>Eukaryota</taxon>
        <taxon>Fungi</taxon>
        <taxon>Dikarya</taxon>
        <taxon>Ascomycota</taxon>
        <taxon>Saccharomycotina</taxon>
        <taxon>Saccharomycetes</taxon>
        <taxon>Saccharomycetales</taxon>
        <taxon>Saccharomycetaceae</taxon>
        <taxon>Henningerozyma</taxon>
    </lineage>
</organism>
<dbReference type="STRING" id="1071380.I2H4G0"/>
<dbReference type="AlphaFoldDB" id="I2H4G0"/>
<feature type="transmembrane region" description="Helical" evidence="2">
    <location>
        <begin position="613"/>
        <end position="634"/>
    </location>
</feature>